<feature type="compositionally biased region" description="Acidic residues" evidence="1">
    <location>
        <begin position="2340"/>
        <end position="2352"/>
    </location>
</feature>
<organism evidence="3">
    <name type="scientific">Neospora caninum (strain Liverpool)</name>
    <dbReference type="NCBI Taxonomy" id="572307"/>
    <lineage>
        <taxon>Eukaryota</taxon>
        <taxon>Sar</taxon>
        <taxon>Alveolata</taxon>
        <taxon>Apicomplexa</taxon>
        <taxon>Conoidasida</taxon>
        <taxon>Coccidia</taxon>
        <taxon>Eucoccidiorida</taxon>
        <taxon>Eimeriorina</taxon>
        <taxon>Sarcocystidae</taxon>
        <taxon>Neospora</taxon>
    </lineage>
</organism>
<evidence type="ECO:0000256" key="2">
    <source>
        <dbReference type="SAM" id="Phobius"/>
    </source>
</evidence>
<protein>
    <submittedName>
        <fullName evidence="3">Microneme protein MIC14</fullName>
    </submittedName>
</protein>
<reference evidence="3" key="1">
    <citation type="journal article" date="2015" name="PLoS ONE">
        <title>Comprehensive Evaluation of Toxoplasma gondii VEG and Neospora caninum LIV Genomes with Tachyzoite Stage Transcriptome and Proteome Defines Novel Transcript Features.</title>
        <authorList>
            <person name="Ramaprasad A."/>
            <person name="Mourier T."/>
            <person name="Naeem R."/>
            <person name="Malas T.B."/>
            <person name="Moussa E."/>
            <person name="Panigrahi A."/>
            <person name="Vermont S.J."/>
            <person name="Otto T.D."/>
            <person name="Wastling J."/>
            <person name="Pain A."/>
        </authorList>
    </citation>
    <scope>NUCLEOTIDE SEQUENCE</scope>
    <source>
        <strain evidence="3">Liverpool</strain>
    </source>
</reference>
<keyword evidence="2" id="KW-0472">Membrane</keyword>
<dbReference type="EMBL" id="LN714487">
    <property type="protein sequence ID" value="CEL70510.1"/>
    <property type="molecule type" value="Genomic_DNA"/>
</dbReference>
<feature type="region of interest" description="Disordered" evidence="1">
    <location>
        <begin position="1227"/>
        <end position="1260"/>
    </location>
</feature>
<accession>A0A0F7UQ05</accession>
<keyword evidence="2" id="KW-1133">Transmembrane helix</keyword>
<dbReference type="SUPFAM" id="SSF82895">
    <property type="entry name" value="TSP-1 type 1 repeat"/>
    <property type="match status" value="1"/>
</dbReference>
<dbReference type="InterPro" id="IPR036383">
    <property type="entry name" value="TSP1_rpt_sf"/>
</dbReference>
<feature type="region of interest" description="Disordered" evidence="1">
    <location>
        <begin position="2328"/>
        <end position="2400"/>
    </location>
</feature>
<dbReference type="Gene3D" id="2.20.100.10">
    <property type="entry name" value="Thrombospondin type-1 (TSP1) repeat"/>
    <property type="match status" value="2"/>
</dbReference>
<evidence type="ECO:0000313" key="3">
    <source>
        <dbReference type="EMBL" id="CEL70510.1"/>
    </source>
</evidence>
<feature type="compositionally biased region" description="Acidic residues" evidence="1">
    <location>
        <begin position="2360"/>
        <end position="2400"/>
    </location>
</feature>
<proteinExistence type="predicted"/>
<feature type="region of interest" description="Disordered" evidence="1">
    <location>
        <begin position="2136"/>
        <end position="2160"/>
    </location>
</feature>
<dbReference type="SMART" id="SM00209">
    <property type="entry name" value="TSP1"/>
    <property type="match status" value="2"/>
</dbReference>
<sequence>MEARAVWSTGRDAGRTWFLRAAPACAFLILILCSFVCLFRESSAEELATTPAAEATRATPVTSEESETKLLSQGHNVAAIRARSSIPASQALSFIDSLRPGPWSGQASGYLNAGPDCYNLVTEPATVPRGLCTETCVLVWEGGQTRHATCHDREACFWREFMTREVQAARAGIPRKFASQIAKECDFETKSPHLPLAQFEHMFLLSATNVQNNSRWDVAAVCSDSQRLAVAGALVGSKDVVRGVASEVDGCESVDVTSQIKQLCAHAIQDSQQRCVIGPDVFSEVTSKFSCATNETPYLALYVNCVPVKVADEIGCKLYTPATGLPSPGGCECPAGTEQCVLKEASMYTEVAIGVASGFTVHAKNGRGFKNGDLTAFKSPSCTGYSVRVACKKAPSSTSKGDPAKTSWLDRGPDCYSPTDSNTAQMCKFACLKLWNPTDDSLVNVHTPFDDFMTRLSSGDLTVPELTDDGNTTIRSCKWVDFIPRCSKKRHRQPYLLFVHLPDLGAPPVIVSSRGPVLRACVFQVKDSASILPSNILKRLCTDSRKPQIVRAFVGCSDSLRYGKESNNCNYLDITNELTMRCGSAFTNGTAGCTLHPEELLSEDDACQKSCTDQWGIQLYYSCTLETSTSLCSLNQTMTGLDESENEYACGCPYLADMCDLEEAEANDSWKDTVRGFTVAILKGNLTYGLSGGSKRYHSTSINSYTCQSPTTRVLCKPPPATIEIVPPSQVPDCNSSFSIKKGATSSDDSLCVNECSIVMQRTCASAANVWLCVGKTLPNCFVPNRAKTTCVIESSVGAYQASFQSCSCPNASMPCTEDEVEVTRYEWEQTFTPEEAFVVVAPQKVLGPGKTIQPDYGMAGEPGCGSSRYKRVFCRGASGKTGVTRYDETADCENATSLDSAVISDSECHYACSIVIKKCKATIKKNPDAYESEYACYTDRLENIPKLSSCLIESKLVDPETGVGSLEAGYLVVTQQWTSVSFKKEIENAVVVTSLPSTTNAPSFIQIKDVTSTGFKIRMKNDFCSVGLASPYTTVGWLASGQGVFVVSGAKRYVRVGTTIASLNQTTTIRYLPRMNSATPLVLLQHQDSGRTSGDYIVAANLMASSSSEATFQLTTVGPGEPEDPLKVGYMVFDEIDQDYCSLSCQLNGIALQTVYENISGGWTFESTDSVVLAGHTVVYGAVVDPSHSKPVLISRSEVSWFPGSDIRSEGGVVLDWGYVVPGGKDTQTPISSRAAQNAGSQSSRSAENSGGDMGGSALGSLMQMSQKESPALALFSNTRSGWYPAIDIINNSRCTTGSVSRTNRFPNGSAQNPSKKVALLYVSSGTSELSSSNLPSYGVDCASASGKAGSATTACIKACQTTEEACTEADEKAWPCFFRQFPLEQKRSCQITAVASDAVATSTSTPPPVDHAERCVLVDMREEAYSADRGWDPNTMTCKCPNGAPACSAEQATYNLVNHSSVVLNQGTVCASAAEAVFGIARQFKRTTADLCGDLTNVSTSSWEQLPFPPYMADDVNVDDEVLRSGYYLCSKTYNYVFCPSSLITTTTTTPAPKWDWPADRDCVPGEWTSWSKCSMDCYPGSGTLPTKSRTRPVLLARRGTGAPCALEEQDICNIGSEVPYCEDLCWITEWGDWSGCEQKVLQIGHSPVRARTKLRHIFMGTAGVCGSETHVKYDYSGCTSGMDSSGGRSDNAAPSMVEQQSRATDVVCKKSSRWSACSLPCQQPGAKTVAQQFQLGLPDTVTDSTTSYCSARARDCTDSKPACVLDIEPDCSLVKPRYDSPGEAAECQELCASAKARCRDQAALQHQSQWECIMAAINSAGLTGRCHFPKDTISQNTLRPPVCFLSRTRQVDATKRLSYLATDKDSGRGSCMCAATNSVPCSPEEVALSFDDWSKQLTSDVCPFGTLGAFFNSPDSTASADSFVYFGAADLGRVHCPISKSSDLGGHLPTFAQFESPESMNSFCENGLPFWKETLQPVVDCRQVVEKQSTTMDCHAHCQQAVVGCTTNHEALDKCIASALSDPKFTANCELRSSVKLGKGLMFCKHIRTDCKYSEWSEWSGCSLTCRTGRNDEESIRIRDRSLLVAAEHGGHCDADIEDSYGWSLNDVQVCDWLPDCPDAPVDGDSYVVMPKSEPQVGEWSPTRTTTTTEDPSSHEDEDGILCTIVDMADFSDSHRGYDPETESCTCPYNTKMCSRTEAANSRDNWEDLMDTICNKNNQGQILAKGMEEFTCTNRVFRSSKSTLSQTPEEHCKSSDATYLFCKDGAIDSGLIFTQLLMAFFTGVVLAFAVVYWAIQYSGDVQKVLGFTGRYVELSNLLNEVSEAAAAKEEQEGRADGEDDEALCEDDAEPVEKVAGEEEMAGNAEEEEEMEEDSEGDALDDEEDSYEDGDYDDSEEE</sequence>
<name>A0A0F7UQ05_NEOCL</name>
<gene>
    <name evidence="3" type="ORF">BN1204_061910</name>
</gene>
<dbReference type="PROSITE" id="PS50092">
    <property type="entry name" value="TSP1"/>
    <property type="match status" value="2"/>
</dbReference>
<keyword evidence="2" id="KW-0812">Transmembrane</keyword>
<evidence type="ECO:0000256" key="1">
    <source>
        <dbReference type="SAM" id="MobiDB-lite"/>
    </source>
</evidence>
<feature type="transmembrane region" description="Helical" evidence="2">
    <location>
        <begin position="2275"/>
        <end position="2298"/>
    </location>
</feature>
<feature type="compositionally biased region" description="Polar residues" evidence="1">
    <location>
        <begin position="1227"/>
        <end position="1250"/>
    </location>
</feature>
<feature type="compositionally biased region" description="Basic and acidic residues" evidence="1">
    <location>
        <begin position="2329"/>
        <end position="2339"/>
    </location>
</feature>
<dbReference type="InterPro" id="IPR000884">
    <property type="entry name" value="TSP1_rpt"/>
</dbReference>